<sequence>MMDRANQKQVKKTPVKKTFVTKTHVKKTPTTTTKTVSTGVVTTKTGGNIRISIWILLLFRTVQRVLLQPSLLVKCWYNWCFYQQEFCYCLGYCVNKGAATVD</sequence>
<protein>
    <submittedName>
        <fullName evidence="1">Uncharacterized protein</fullName>
    </submittedName>
</protein>
<reference evidence="1" key="1">
    <citation type="journal article" date="2023" name="Plant J.">
        <title>The genome of the king protea, Protea cynaroides.</title>
        <authorList>
            <person name="Chang J."/>
            <person name="Duong T.A."/>
            <person name="Schoeman C."/>
            <person name="Ma X."/>
            <person name="Roodt D."/>
            <person name="Barker N."/>
            <person name="Li Z."/>
            <person name="Van de Peer Y."/>
            <person name="Mizrachi E."/>
        </authorList>
    </citation>
    <scope>NUCLEOTIDE SEQUENCE</scope>
    <source>
        <tissue evidence="1">Young leaves</tissue>
    </source>
</reference>
<comment type="caution">
    <text evidence="1">The sequence shown here is derived from an EMBL/GenBank/DDBJ whole genome shotgun (WGS) entry which is preliminary data.</text>
</comment>
<evidence type="ECO:0000313" key="1">
    <source>
        <dbReference type="EMBL" id="KAJ4976917.1"/>
    </source>
</evidence>
<gene>
    <name evidence="1" type="ORF">NE237_002023</name>
</gene>
<name>A0A9Q0QYY0_9MAGN</name>
<accession>A0A9Q0QYY0</accession>
<dbReference type="Proteomes" id="UP001141806">
    <property type="component" value="Unassembled WGS sequence"/>
</dbReference>
<dbReference type="AlphaFoldDB" id="A0A9Q0QYY0"/>
<dbReference type="EMBL" id="JAMYWD010000003">
    <property type="protein sequence ID" value="KAJ4976917.1"/>
    <property type="molecule type" value="Genomic_DNA"/>
</dbReference>
<evidence type="ECO:0000313" key="2">
    <source>
        <dbReference type="Proteomes" id="UP001141806"/>
    </source>
</evidence>
<keyword evidence="2" id="KW-1185">Reference proteome</keyword>
<proteinExistence type="predicted"/>
<organism evidence="1 2">
    <name type="scientific">Protea cynaroides</name>
    <dbReference type="NCBI Taxonomy" id="273540"/>
    <lineage>
        <taxon>Eukaryota</taxon>
        <taxon>Viridiplantae</taxon>
        <taxon>Streptophyta</taxon>
        <taxon>Embryophyta</taxon>
        <taxon>Tracheophyta</taxon>
        <taxon>Spermatophyta</taxon>
        <taxon>Magnoliopsida</taxon>
        <taxon>Proteales</taxon>
        <taxon>Proteaceae</taxon>
        <taxon>Protea</taxon>
    </lineage>
</organism>